<dbReference type="PANTHER" id="PTHR43080">
    <property type="entry name" value="CBS DOMAIN-CONTAINING PROTEIN CBSX3, MITOCHONDRIAL"/>
    <property type="match status" value="1"/>
</dbReference>
<proteinExistence type="predicted"/>
<reference evidence="4" key="1">
    <citation type="journal article" date="2021" name="Sci. Rep.">
        <title>Diploid genomic architecture of Nitzschia inconspicua, an elite biomass production diatom.</title>
        <authorList>
            <person name="Oliver A."/>
            <person name="Podell S."/>
            <person name="Pinowska A."/>
            <person name="Traller J.C."/>
            <person name="Smith S.R."/>
            <person name="McClure R."/>
            <person name="Beliaev A."/>
            <person name="Bohutskyi P."/>
            <person name="Hill E.A."/>
            <person name="Rabines A."/>
            <person name="Zheng H."/>
            <person name="Allen L.Z."/>
            <person name="Kuo A."/>
            <person name="Grigoriev I.V."/>
            <person name="Allen A.E."/>
            <person name="Hazlebeck D."/>
            <person name="Allen E.E."/>
        </authorList>
    </citation>
    <scope>NUCLEOTIDE SEQUENCE</scope>
    <source>
        <strain evidence="4">Hildebrandi</strain>
    </source>
</reference>
<evidence type="ECO:0000313" key="5">
    <source>
        <dbReference type="Proteomes" id="UP000693970"/>
    </source>
</evidence>
<dbReference type="Proteomes" id="UP000693970">
    <property type="component" value="Unassembled WGS sequence"/>
</dbReference>
<dbReference type="PANTHER" id="PTHR43080:SF2">
    <property type="entry name" value="CBS DOMAIN-CONTAINING PROTEIN"/>
    <property type="match status" value="1"/>
</dbReference>
<feature type="domain" description="CBS" evidence="3">
    <location>
        <begin position="109"/>
        <end position="165"/>
    </location>
</feature>
<dbReference type="CDD" id="cd04623">
    <property type="entry name" value="CBS_pair_bac_euk"/>
    <property type="match status" value="1"/>
</dbReference>
<dbReference type="InterPro" id="IPR051257">
    <property type="entry name" value="Diverse_CBS-Domain"/>
</dbReference>
<evidence type="ECO:0000313" key="4">
    <source>
        <dbReference type="EMBL" id="KAG7353443.1"/>
    </source>
</evidence>
<dbReference type="EMBL" id="JAGRRH010000016">
    <property type="protein sequence ID" value="KAG7353443.1"/>
    <property type="molecule type" value="Genomic_DNA"/>
</dbReference>
<evidence type="ECO:0000259" key="3">
    <source>
        <dbReference type="PROSITE" id="PS51371"/>
    </source>
</evidence>
<dbReference type="Pfam" id="PF00571">
    <property type="entry name" value="CBS"/>
    <property type="match status" value="2"/>
</dbReference>
<dbReference type="InterPro" id="IPR000644">
    <property type="entry name" value="CBS_dom"/>
</dbReference>
<keyword evidence="1 2" id="KW-0129">CBS domain</keyword>
<gene>
    <name evidence="4" type="ORF">IV203_002798</name>
</gene>
<dbReference type="SMART" id="SM00116">
    <property type="entry name" value="CBS"/>
    <property type="match status" value="2"/>
</dbReference>
<sequence length="184" mass="19876">MLSRFAPLAARSVRPVVASRTFSGTLGEAITAGDAAELSGYSKIDFTISEEAMVIDAVQKFAAFNIGCLVTTNSKGDLTGIISERDYISKIALLGRTSKDTKVKEIATQSSKLVTVKPEDPVQMCMEKMLNSDIRHLPLVNDKGELRGMISIKDLVKTTIKEKEQTIKVLSDFALGKGGVYGSE</sequence>
<dbReference type="InterPro" id="IPR044725">
    <property type="entry name" value="CBSX3_CBS_dom"/>
</dbReference>
<evidence type="ECO:0000256" key="1">
    <source>
        <dbReference type="ARBA" id="ARBA00023122"/>
    </source>
</evidence>
<name>A0A9K3PN49_9STRA</name>
<dbReference type="AlphaFoldDB" id="A0A9K3PN49"/>
<evidence type="ECO:0000256" key="2">
    <source>
        <dbReference type="PROSITE-ProRule" id="PRU00703"/>
    </source>
</evidence>
<dbReference type="PROSITE" id="PS51371">
    <property type="entry name" value="CBS"/>
    <property type="match status" value="1"/>
</dbReference>
<protein>
    <submittedName>
        <fullName evidence="4">CBS domain containing protein</fullName>
    </submittedName>
</protein>
<keyword evidence="5" id="KW-1185">Reference proteome</keyword>
<accession>A0A9K3PN49</accession>
<comment type="caution">
    <text evidence="4">The sequence shown here is derived from an EMBL/GenBank/DDBJ whole genome shotgun (WGS) entry which is preliminary data.</text>
</comment>
<organism evidence="4 5">
    <name type="scientific">Nitzschia inconspicua</name>
    <dbReference type="NCBI Taxonomy" id="303405"/>
    <lineage>
        <taxon>Eukaryota</taxon>
        <taxon>Sar</taxon>
        <taxon>Stramenopiles</taxon>
        <taxon>Ochrophyta</taxon>
        <taxon>Bacillariophyta</taxon>
        <taxon>Bacillariophyceae</taxon>
        <taxon>Bacillariophycidae</taxon>
        <taxon>Bacillariales</taxon>
        <taxon>Bacillariaceae</taxon>
        <taxon>Nitzschia</taxon>
    </lineage>
</organism>
<reference evidence="4" key="2">
    <citation type="submission" date="2021-04" db="EMBL/GenBank/DDBJ databases">
        <authorList>
            <person name="Podell S."/>
        </authorList>
    </citation>
    <scope>NUCLEOTIDE SEQUENCE</scope>
    <source>
        <strain evidence="4">Hildebrandi</strain>
    </source>
</reference>
<dbReference type="OrthoDB" id="418595at2759"/>